<evidence type="ECO:0000256" key="1">
    <source>
        <dbReference type="ARBA" id="ARBA00004823"/>
    </source>
</evidence>
<dbReference type="AlphaFoldDB" id="A0AAV5RPV8"/>
<reference evidence="7 8" key="1">
    <citation type="journal article" date="2023" name="Elife">
        <title>Identification of key yeast species and microbe-microbe interactions impacting larval growth of Drosophila in the wild.</title>
        <authorList>
            <person name="Mure A."/>
            <person name="Sugiura Y."/>
            <person name="Maeda R."/>
            <person name="Honda K."/>
            <person name="Sakurai N."/>
            <person name="Takahashi Y."/>
            <person name="Watada M."/>
            <person name="Katoh T."/>
            <person name="Gotoh A."/>
            <person name="Gotoh Y."/>
            <person name="Taniguchi I."/>
            <person name="Nakamura K."/>
            <person name="Hayashi T."/>
            <person name="Katayama T."/>
            <person name="Uemura T."/>
            <person name="Hattori Y."/>
        </authorList>
    </citation>
    <scope>NUCLEOTIDE SEQUENCE [LARGE SCALE GENOMIC DNA]</scope>
    <source>
        <strain evidence="7 8">SB-73</strain>
    </source>
</reference>
<evidence type="ECO:0000256" key="4">
    <source>
        <dbReference type="ARBA" id="ARBA00047343"/>
    </source>
</evidence>
<comment type="catalytic activity">
    <reaction evidence="4">
        <text>alpha-D-mannose 1-phosphate + GTP + H(+) = GDP-alpha-D-mannose + diphosphate</text>
        <dbReference type="Rhea" id="RHEA:15229"/>
        <dbReference type="ChEBI" id="CHEBI:15378"/>
        <dbReference type="ChEBI" id="CHEBI:33019"/>
        <dbReference type="ChEBI" id="CHEBI:37565"/>
        <dbReference type="ChEBI" id="CHEBI:57527"/>
        <dbReference type="ChEBI" id="CHEBI:58409"/>
        <dbReference type="EC" id="2.7.7.13"/>
    </reaction>
</comment>
<protein>
    <recommendedName>
        <fullName evidence="3">mannose-1-phosphate guanylyltransferase</fullName>
        <ecNumber evidence="3">2.7.7.13</ecNumber>
    </recommendedName>
</protein>
<dbReference type="InterPro" id="IPR050486">
    <property type="entry name" value="Mannose-1P_guanyltransferase"/>
</dbReference>
<dbReference type="InterPro" id="IPR056729">
    <property type="entry name" value="GMPPB_C"/>
</dbReference>
<dbReference type="Proteomes" id="UP001362899">
    <property type="component" value="Unassembled WGS sequence"/>
</dbReference>
<evidence type="ECO:0000259" key="6">
    <source>
        <dbReference type="Pfam" id="PF25087"/>
    </source>
</evidence>
<keyword evidence="8" id="KW-1185">Reference proteome</keyword>
<comment type="pathway">
    <text evidence="1">Nucleotide-sugar biosynthesis; GDP-alpha-D-mannose biosynthesis; GDP-alpha-D-mannose from alpha-D-mannose 1-phosphate (GTP route): step 1/1.</text>
</comment>
<dbReference type="InterPro" id="IPR029044">
    <property type="entry name" value="Nucleotide-diphossugar_trans"/>
</dbReference>
<dbReference type="Pfam" id="PF00483">
    <property type="entry name" value="NTP_transferase"/>
    <property type="match status" value="1"/>
</dbReference>
<evidence type="ECO:0000256" key="3">
    <source>
        <dbReference type="ARBA" id="ARBA00012387"/>
    </source>
</evidence>
<evidence type="ECO:0000259" key="5">
    <source>
        <dbReference type="Pfam" id="PF00483"/>
    </source>
</evidence>
<dbReference type="PROSITE" id="PS00101">
    <property type="entry name" value="HEXAPEP_TRANSFERASES"/>
    <property type="match status" value="1"/>
</dbReference>
<accession>A0AAV5RPV8</accession>
<comment type="similarity">
    <text evidence="2">Belongs to the transferase hexapeptide repeat family.</text>
</comment>
<dbReference type="InterPro" id="IPR018357">
    <property type="entry name" value="Hexapep_transf_CS"/>
</dbReference>
<dbReference type="SUPFAM" id="SSF53448">
    <property type="entry name" value="Nucleotide-diphospho-sugar transferases"/>
    <property type="match status" value="1"/>
</dbReference>
<proteinExistence type="inferred from homology"/>
<dbReference type="PANTHER" id="PTHR22572">
    <property type="entry name" value="SUGAR-1-PHOSPHATE GUANYL TRANSFERASE"/>
    <property type="match status" value="1"/>
</dbReference>
<sequence>MSTKAVILVGGDTRGTRFRPISLSVPKVLFPAGTKSLLAHAVEACIAAKVSEILLVGYYENSVFDQFIAEVNRDYPDVPIRYLREYKAMGTAGGLYHFRDQILRGSPERFFLIHADVCCAYPLAELLKLQRSKNAEAVILGTRVPKQMSVNFGSIITAEASTGTADNDPERVVHFVEKPDEPLSTLVNGGVYLLSVKVFDLIAKAKLEHESKESFIEDFDDDLLPIERDVIPQLADEGKLYVYTTNTFWRQVKEASSALVANRLELEQADIDTPELLAKGDNIVGPVFVDPSAVIDKTAKIGPNVTIGAGVRIGEGARVKDSVILSRVQIKPDAVVLNSILCPGSRVGKWARVEGSVTALNEYESFVVKDGVKIPRVSILAENVSVSDEIHVQNSVVLPHKDIKADIKNEIVM</sequence>
<name>A0AAV5RPV8_STABA</name>
<dbReference type="Gene3D" id="2.160.10.10">
    <property type="entry name" value="Hexapeptide repeat proteins"/>
    <property type="match status" value="1"/>
</dbReference>
<comment type="caution">
    <text evidence="7">The sequence shown here is derived from an EMBL/GenBank/DDBJ whole genome shotgun (WGS) entry which is preliminary data.</text>
</comment>
<gene>
    <name evidence="7" type="ORF">DASB73_042450</name>
</gene>
<dbReference type="EC" id="2.7.7.13" evidence="3"/>
<evidence type="ECO:0000256" key="2">
    <source>
        <dbReference type="ARBA" id="ARBA00007274"/>
    </source>
</evidence>
<feature type="domain" description="Nucleotidyl transferase" evidence="5">
    <location>
        <begin position="4"/>
        <end position="220"/>
    </location>
</feature>
<dbReference type="GO" id="GO:0004475">
    <property type="term" value="F:mannose-1-phosphate guanylyltransferase (GTP) activity"/>
    <property type="evidence" value="ECO:0007669"/>
    <property type="project" value="UniProtKB-EC"/>
</dbReference>
<dbReference type="GO" id="GO:0005525">
    <property type="term" value="F:GTP binding"/>
    <property type="evidence" value="ECO:0007669"/>
    <property type="project" value="UniProtKB-KW"/>
</dbReference>
<dbReference type="Gene3D" id="3.90.550.10">
    <property type="entry name" value="Spore Coat Polysaccharide Biosynthesis Protein SpsA, Chain A"/>
    <property type="match status" value="1"/>
</dbReference>
<dbReference type="Pfam" id="PF25087">
    <property type="entry name" value="GMPPB_C"/>
    <property type="match status" value="1"/>
</dbReference>
<feature type="domain" description="Mannose-1-phosphate guanyltransferase C-terminal" evidence="6">
    <location>
        <begin position="283"/>
        <end position="410"/>
    </location>
</feature>
<evidence type="ECO:0000313" key="7">
    <source>
        <dbReference type="EMBL" id="GMM53282.1"/>
    </source>
</evidence>
<evidence type="ECO:0000313" key="8">
    <source>
        <dbReference type="Proteomes" id="UP001362899"/>
    </source>
</evidence>
<organism evidence="7 8">
    <name type="scientific">Starmerella bacillaris</name>
    <name type="common">Yeast</name>
    <name type="synonym">Candida zemplinina</name>
    <dbReference type="NCBI Taxonomy" id="1247836"/>
    <lineage>
        <taxon>Eukaryota</taxon>
        <taxon>Fungi</taxon>
        <taxon>Dikarya</taxon>
        <taxon>Ascomycota</taxon>
        <taxon>Saccharomycotina</taxon>
        <taxon>Dipodascomycetes</taxon>
        <taxon>Dipodascales</taxon>
        <taxon>Trichomonascaceae</taxon>
        <taxon>Starmerella</taxon>
    </lineage>
</organism>
<dbReference type="InterPro" id="IPR005835">
    <property type="entry name" value="NTP_transferase_dom"/>
</dbReference>
<dbReference type="EMBL" id="BTGC01000008">
    <property type="protein sequence ID" value="GMM53282.1"/>
    <property type="molecule type" value="Genomic_DNA"/>
</dbReference>